<dbReference type="Gene3D" id="2.60.120.920">
    <property type="match status" value="1"/>
</dbReference>
<name>A0A663NEH4_ATHCN</name>
<proteinExistence type="predicted"/>
<dbReference type="PANTHER" id="PTHR24099:SF8">
    <property type="entry name" value="FSD1-LIKE PROTEIN"/>
    <property type="match status" value="1"/>
</dbReference>
<sequence length="325" mass="37142">MHSKVMERILTLVVYKPLLKCEYINYLYFLLFLQNQVDQCINALESSEDLLKLAMQSLNLKEPLLYLFQAIVKVETKRLLLILPPKPADNKTSFSLPPAKVFPECTLDTMKALCKSPEIDVRASCNKAATGDYSDPMTLEIKVFSLDPTSAHANLKVEGTCVEWDPTGGRGQEKMKGEENKISTKFSLRDRRSFIDESYSVDGQLYCEVRAQDCKSYHVGVTYGKLGKFDHLGKTKSSWCICINNWLQTTLSAKHNDKTKILGIPAPDRIEAYHLTFYNADLKQLLHTFRAKFTQPLLPGFMSFQCQTLQKMHRKRICYSVLVFL</sequence>
<organism evidence="1 2">
    <name type="scientific">Athene cunicularia</name>
    <name type="common">Burrowing owl</name>
    <name type="synonym">Speotyto cunicularia</name>
    <dbReference type="NCBI Taxonomy" id="194338"/>
    <lineage>
        <taxon>Eukaryota</taxon>
        <taxon>Metazoa</taxon>
        <taxon>Chordata</taxon>
        <taxon>Craniata</taxon>
        <taxon>Vertebrata</taxon>
        <taxon>Euteleostomi</taxon>
        <taxon>Archelosauria</taxon>
        <taxon>Archosauria</taxon>
        <taxon>Dinosauria</taxon>
        <taxon>Saurischia</taxon>
        <taxon>Theropoda</taxon>
        <taxon>Coelurosauria</taxon>
        <taxon>Aves</taxon>
        <taxon>Neognathae</taxon>
        <taxon>Neoaves</taxon>
        <taxon>Telluraves</taxon>
        <taxon>Strigiformes</taxon>
        <taxon>Strigidae</taxon>
        <taxon>Athene</taxon>
    </lineage>
</organism>
<dbReference type="InterPro" id="IPR013320">
    <property type="entry name" value="ConA-like_dom_sf"/>
</dbReference>
<accession>A0A663NEH4</accession>
<dbReference type="PANTHER" id="PTHR24099">
    <property type="entry name" value="E3 UBIQUITIN-PROTEIN LIGASE TRIM36-RELATED"/>
    <property type="match status" value="1"/>
</dbReference>
<dbReference type="Proteomes" id="UP000472269">
    <property type="component" value="Unplaced"/>
</dbReference>
<dbReference type="Ensembl" id="ENSACUT00000023858.1">
    <property type="protein sequence ID" value="ENSACUP00000022386.1"/>
    <property type="gene ID" value="ENSACUG00000014941.1"/>
</dbReference>
<keyword evidence="2" id="KW-1185">Reference proteome</keyword>
<reference evidence="1" key="2">
    <citation type="submission" date="2025-09" db="UniProtKB">
        <authorList>
            <consortium name="Ensembl"/>
        </authorList>
    </citation>
    <scope>IDENTIFICATION</scope>
</reference>
<evidence type="ECO:0000313" key="1">
    <source>
        <dbReference type="Ensembl" id="ENSACUP00000022386.1"/>
    </source>
</evidence>
<protein>
    <submittedName>
        <fullName evidence="1">Fibronectin type III and SPRY domain containing 1 like</fullName>
    </submittedName>
</protein>
<dbReference type="AlphaFoldDB" id="A0A663NEH4"/>
<evidence type="ECO:0000313" key="2">
    <source>
        <dbReference type="Proteomes" id="UP000472269"/>
    </source>
</evidence>
<dbReference type="InterPro" id="IPR050617">
    <property type="entry name" value="E3_ligase_FN3/SPRY"/>
</dbReference>
<dbReference type="InterPro" id="IPR043136">
    <property type="entry name" value="B30.2/SPRY_sf"/>
</dbReference>
<dbReference type="SUPFAM" id="SSF49899">
    <property type="entry name" value="Concanavalin A-like lectins/glucanases"/>
    <property type="match status" value="1"/>
</dbReference>
<reference evidence="1" key="1">
    <citation type="submission" date="2025-08" db="UniProtKB">
        <authorList>
            <consortium name="Ensembl"/>
        </authorList>
    </citation>
    <scope>IDENTIFICATION</scope>
</reference>